<reference evidence="1 2" key="1">
    <citation type="submission" date="2016-11" db="EMBL/GenBank/DDBJ databases">
        <title>The macronuclear genome of Stentor coeruleus: a giant cell with tiny introns.</title>
        <authorList>
            <person name="Slabodnick M."/>
            <person name="Ruby J.G."/>
            <person name="Reiff S.B."/>
            <person name="Swart E.C."/>
            <person name="Gosai S."/>
            <person name="Prabakaran S."/>
            <person name="Witkowska E."/>
            <person name="Larue G.E."/>
            <person name="Fisher S."/>
            <person name="Freeman R.M."/>
            <person name="Gunawardena J."/>
            <person name="Chu W."/>
            <person name="Stover N.A."/>
            <person name="Gregory B.D."/>
            <person name="Nowacki M."/>
            <person name="Derisi J."/>
            <person name="Roy S.W."/>
            <person name="Marshall W.F."/>
            <person name="Sood P."/>
        </authorList>
    </citation>
    <scope>NUCLEOTIDE SEQUENCE [LARGE SCALE GENOMIC DNA]</scope>
    <source>
        <strain evidence="1">WM001</strain>
    </source>
</reference>
<evidence type="ECO:0000313" key="1">
    <source>
        <dbReference type="EMBL" id="OMJ70711.1"/>
    </source>
</evidence>
<sequence length="191" mass="21711">MKCVEYSGYGPKKSDMGNGILFNNEIYFFGGFDMNSKALDTVNKFDINTRIWKNSTNLPTGMGYCSSAIIGSLIYVSGSPAIDIYQYSPEEDFYNSIYQHESDYKLIFIFNKKIFMLFHGSLMYIDESNNVVTKSVYVPDMFMLGHSILYKNSIYFILGKYNYTSGLITASNLCKIDGCKNELLIIANDLL</sequence>
<dbReference type="EMBL" id="MPUH01001060">
    <property type="protein sequence ID" value="OMJ70711.1"/>
    <property type="molecule type" value="Genomic_DNA"/>
</dbReference>
<dbReference type="Gene3D" id="2.120.10.80">
    <property type="entry name" value="Kelch-type beta propeller"/>
    <property type="match status" value="1"/>
</dbReference>
<organism evidence="1 2">
    <name type="scientific">Stentor coeruleus</name>
    <dbReference type="NCBI Taxonomy" id="5963"/>
    <lineage>
        <taxon>Eukaryota</taxon>
        <taxon>Sar</taxon>
        <taxon>Alveolata</taxon>
        <taxon>Ciliophora</taxon>
        <taxon>Postciliodesmatophora</taxon>
        <taxon>Heterotrichea</taxon>
        <taxon>Heterotrichida</taxon>
        <taxon>Stentoridae</taxon>
        <taxon>Stentor</taxon>
    </lineage>
</organism>
<name>A0A1R2B1Q1_9CILI</name>
<comment type="caution">
    <text evidence="1">The sequence shown here is derived from an EMBL/GenBank/DDBJ whole genome shotgun (WGS) entry which is preliminary data.</text>
</comment>
<dbReference type="Proteomes" id="UP000187209">
    <property type="component" value="Unassembled WGS sequence"/>
</dbReference>
<dbReference type="OrthoDB" id="191037at2759"/>
<protein>
    <submittedName>
        <fullName evidence="1">Uncharacterized protein</fullName>
    </submittedName>
</protein>
<evidence type="ECO:0000313" key="2">
    <source>
        <dbReference type="Proteomes" id="UP000187209"/>
    </source>
</evidence>
<dbReference type="InterPro" id="IPR015915">
    <property type="entry name" value="Kelch-typ_b-propeller"/>
</dbReference>
<dbReference type="AlphaFoldDB" id="A0A1R2B1Q1"/>
<accession>A0A1R2B1Q1</accession>
<dbReference type="Pfam" id="PF01344">
    <property type="entry name" value="Kelch_1"/>
    <property type="match status" value="1"/>
</dbReference>
<dbReference type="SMART" id="SM00612">
    <property type="entry name" value="Kelch"/>
    <property type="match status" value="1"/>
</dbReference>
<dbReference type="InterPro" id="IPR006652">
    <property type="entry name" value="Kelch_1"/>
</dbReference>
<keyword evidence="2" id="KW-1185">Reference proteome</keyword>
<gene>
    <name evidence="1" type="ORF">SteCoe_31239</name>
</gene>
<dbReference type="SUPFAM" id="SSF117281">
    <property type="entry name" value="Kelch motif"/>
    <property type="match status" value="1"/>
</dbReference>
<proteinExistence type="predicted"/>